<dbReference type="InterPro" id="IPR000719">
    <property type="entry name" value="Prot_kinase_dom"/>
</dbReference>
<accession>A0A8H3EK65</accession>
<keyword evidence="3" id="KW-0808">Transferase</keyword>
<reference evidence="11" key="1">
    <citation type="submission" date="2021-03" db="EMBL/GenBank/DDBJ databases">
        <authorList>
            <person name="Tagirdzhanova G."/>
        </authorList>
    </citation>
    <scope>NUCLEOTIDE SEQUENCE</scope>
</reference>
<dbReference type="GO" id="GO:0005737">
    <property type="term" value="C:cytoplasm"/>
    <property type="evidence" value="ECO:0007669"/>
    <property type="project" value="TreeGrafter"/>
</dbReference>
<evidence type="ECO:0000313" key="12">
    <source>
        <dbReference type="Proteomes" id="UP000664169"/>
    </source>
</evidence>
<keyword evidence="4" id="KW-0547">Nucleotide-binding</keyword>
<organism evidence="11 12">
    <name type="scientific">Gomphillus americanus</name>
    <dbReference type="NCBI Taxonomy" id="1940652"/>
    <lineage>
        <taxon>Eukaryota</taxon>
        <taxon>Fungi</taxon>
        <taxon>Dikarya</taxon>
        <taxon>Ascomycota</taxon>
        <taxon>Pezizomycotina</taxon>
        <taxon>Lecanoromycetes</taxon>
        <taxon>OSLEUM clade</taxon>
        <taxon>Ostropomycetidae</taxon>
        <taxon>Ostropales</taxon>
        <taxon>Graphidaceae</taxon>
        <taxon>Gomphilloideae</taxon>
        <taxon>Gomphillus</taxon>
    </lineage>
</organism>
<dbReference type="SUPFAM" id="SSF56112">
    <property type="entry name" value="Protein kinase-like (PK-like)"/>
    <property type="match status" value="1"/>
</dbReference>
<dbReference type="OrthoDB" id="541276at2759"/>
<dbReference type="AlphaFoldDB" id="A0A8H3EK65"/>
<comment type="caution">
    <text evidence="11">The sequence shown here is derived from an EMBL/GenBank/DDBJ whole genome shotgun (WGS) entry which is preliminary data.</text>
</comment>
<dbReference type="Pfam" id="PF00069">
    <property type="entry name" value="Pkinase"/>
    <property type="match status" value="1"/>
</dbReference>
<evidence type="ECO:0000256" key="1">
    <source>
        <dbReference type="ARBA" id="ARBA00012513"/>
    </source>
</evidence>
<keyword evidence="5" id="KW-0418">Kinase</keyword>
<comment type="catalytic activity">
    <reaction evidence="7">
        <text>L-threonyl-[protein] + ATP = O-phospho-L-threonyl-[protein] + ADP + H(+)</text>
        <dbReference type="Rhea" id="RHEA:46608"/>
        <dbReference type="Rhea" id="RHEA-COMP:11060"/>
        <dbReference type="Rhea" id="RHEA-COMP:11605"/>
        <dbReference type="ChEBI" id="CHEBI:15378"/>
        <dbReference type="ChEBI" id="CHEBI:30013"/>
        <dbReference type="ChEBI" id="CHEBI:30616"/>
        <dbReference type="ChEBI" id="CHEBI:61977"/>
        <dbReference type="ChEBI" id="CHEBI:456216"/>
        <dbReference type="EC" id="2.7.11.1"/>
    </reaction>
</comment>
<evidence type="ECO:0000256" key="9">
    <source>
        <dbReference type="SAM" id="MobiDB-lite"/>
    </source>
</evidence>
<dbReference type="InterPro" id="IPR011009">
    <property type="entry name" value="Kinase-like_dom_sf"/>
</dbReference>
<feature type="region of interest" description="Disordered" evidence="9">
    <location>
        <begin position="268"/>
        <end position="306"/>
    </location>
</feature>
<keyword evidence="2" id="KW-0723">Serine/threonine-protein kinase</keyword>
<protein>
    <recommendedName>
        <fullName evidence="1">non-specific serine/threonine protein kinase</fullName>
        <ecNumber evidence="1">2.7.11.1</ecNumber>
    </recommendedName>
</protein>
<feature type="domain" description="Protein kinase" evidence="10">
    <location>
        <begin position="1"/>
        <end position="220"/>
    </location>
</feature>
<keyword evidence="12" id="KW-1185">Reference proteome</keyword>
<dbReference type="GO" id="GO:0005524">
    <property type="term" value="F:ATP binding"/>
    <property type="evidence" value="ECO:0007669"/>
    <property type="project" value="UniProtKB-KW"/>
</dbReference>
<gene>
    <name evidence="11" type="ORF">GOMPHAMPRED_003248</name>
</gene>
<dbReference type="GO" id="GO:0004674">
    <property type="term" value="F:protein serine/threonine kinase activity"/>
    <property type="evidence" value="ECO:0007669"/>
    <property type="project" value="UniProtKB-KW"/>
</dbReference>
<dbReference type="PROSITE" id="PS50011">
    <property type="entry name" value="PROTEIN_KINASE_DOM"/>
    <property type="match status" value="1"/>
</dbReference>
<evidence type="ECO:0000256" key="4">
    <source>
        <dbReference type="ARBA" id="ARBA00022741"/>
    </source>
</evidence>
<dbReference type="SMART" id="SM00220">
    <property type="entry name" value="S_TKc"/>
    <property type="match status" value="1"/>
</dbReference>
<comment type="catalytic activity">
    <reaction evidence="8">
        <text>L-seryl-[protein] + ATP = O-phospho-L-seryl-[protein] + ADP + H(+)</text>
        <dbReference type="Rhea" id="RHEA:17989"/>
        <dbReference type="Rhea" id="RHEA-COMP:9863"/>
        <dbReference type="Rhea" id="RHEA-COMP:11604"/>
        <dbReference type="ChEBI" id="CHEBI:15378"/>
        <dbReference type="ChEBI" id="CHEBI:29999"/>
        <dbReference type="ChEBI" id="CHEBI:30616"/>
        <dbReference type="ChEBI" id="CHEBI:83421"/>
        <dbReference type="ChEBI" id="CHEBI:456216"/>
        <dbReference type="EC" id="2.7.11.1"/>
    </reaction>
</comment>
<dbReference type="InterPro" id="IPR008271">
    <property type="entry name" value="Ser/Thr_kinase_AS"/>
</dbReference>
<dbReference type="EC" id="2.7.11.1" evidence="1"/>
<evidence type="ECO:0000259" key="10">
    <source>
        <dbReference type="PROSITE" id="PS50011"/>
    </source>
</evidence>
<evidence type="ECO:0000256" key="2">
    <source>
        <dbReference type="ARBA" id="ARBA00022527"/>
    </source>
</evidence>
<evidence type="ECO:0000256" key="8">
    <source>
        <dbReference type="ARBA" id="ARBA00048679"/>
    </source>
</evidence>
<evidence type="ECO:0000256" key="5">
    <source>
        <dbReference type="ARBA" id="ARBA00022777"/>
    </source>
</evidence>
<dbReference type="Proteomes" id="UP000664169">
    <property type="component" value="Unassembled WGS sequence"/>
</dbReference>
<name>A0A8H3EK65_9LECA</name>
<feature type="compositionally biased region" description="Low complexity" evidence="9">
    <location>
        <begin position="288"/>
        <end position="302"/>
    </location>
</feature>
<keyword evidence="6" id="KW-0067">ATP-binding</keyword>
<dbReference type="Gene3D" id="1.10.510.10">
    <property type="entry name" value="Transferase(Phosphotransferase) domain 1"/>
    <property type="match status" value="1"/>
</dbReference>
<dbReference type="PANTHER" id="PTHR24343:SF541">
    <property type="entry name" value="SERINE_THREONINE-PROTEIN KINASE SKS1-RELATED"/>
    <property type="match status" value="1"/>
</dbReference>
<evidence type="ECO:0000256" key="7">
    <source>
        <dbReference type="ARBA" id="ARBA00047899"/>
    </source>
</evidence>
<dbReference type="EMBL" id="CAJPDQ010000002">
    <property type="protein sequence ID" value="CAF9905537.1"/>
    <property type="molecule type" value="Genomic_DNA"/>
</dbReference>
<dbReference type="PROSITE" id="PS00108">
    <property type="entry name" value="PROTEIN_KINASE_ST"/>
    <property type="match status" value="1"/>
</dbReference>
<sequence>MESPECTYVVMEYCSEGDLFSSITERGFYLGNDQLVKSAFLQVLDAVAFCHANRIYHRDLKPENILISDGGLTLKLADFGLATTDYWTSDFGCGSTFYMSPGLFSPSLPSFLETDSFFFFTECQSTAPASQRYYSSPANDVWSLGVVLVNLVCGRNPWKKASPEDPTFKAYLKDPNFLSSILPISSELESILGRIFDCNPARRITLTELREAILRCEHFTAPVPAPIVAPLTPPPEHSYIAAVPPFEITNPAAPIVVPEELTYHPAPPPYLESDFPMSDMDSDDDFDTSSVSSRDSSGSQYSEPSTPVYQPSLWAPNYYYIPQEPSEKPLLYPQVTLMSPLPGIM</sequence>
<evidence type="ECO:0000313" key="11">
    <source>
        <dbReference type="EMBL" id="CAF9905537.1"/>
    </source>
</evidence>
<dbReference type="GO" id="GO:0005634">
    <property type="term" value="C:nucleus"/>
    <property type="evidence" value="ECO:0007669"/>
    <property type="project" value="TreeGrafter"/>
</dbReference>
<evidence type="ECO:0000256" key="3">
    <source>
        <dbReference type="ARBA" id="ARBA00022679"/>
    </source>
</evidence>
<proteinExistence type="predicted"/>
<dbReference type="PANTHER" id="PTHR24343">
    <property type="entry name" value="SERINE/THREONINE KINASE"/>
    <property type="match status" value="1"/>
</dbReference>
<evidence type="ECO:0000256" key="6">
    <source>
        <dbReference type="ARBA" id="ARBA00022840"/>
    </source>
</evidence>